<proteinExistence type="predicted"/>
<gene>
    <name evidence="2" type="ORF">EUGRSUZ_K00850</name>
</gene>
<evidence type="ECO:0000256" key="1">
    <source>
        <dbReference type="SAM" id="MobiDB-lite"/>
    </source>
</evidence>
<dbReference type="GO" id="GO:0046872">
    <property type="term" value="F:metal ion binding"/>
    <property type="evidence" value="ECO:0007669"/>
    <property type="project" value="InterPro"/>
</dbReference>
<evidence type="ECO:0000313" key="2">
    <source>
        <dbReference type="EMBL" id="KCW47044.1"/>
    </source>
</evidence>
<dbReference type="EMBL" id="KK198763">
    <property type="protein sequence ID" value="KCW47044.1"/>
    <property type="molecule type" value="Genomic_DNA"/>
</dbReference>
<sequence>MMTKLKKGMDKRMVLSKLMKARVLPKGLLTGMTLPPTGMAAHAIDELADIEEENIELAELASGENEVVEMKGLPSSIKPLPNVHKNSYSQFKHNSGNVDLKGLGEEQ</sequence>
<feature type="compositionally biased region" description="Polar residues" evidence="1">
    <location>
        <begin position="88"/>
        <end position="97"/>
    </location>
</feature>
<dbReference type="AlphaFoldDB" id="A0A058ZZY9"/>
<dbReference type="Gramene" id="KCW47044">
    <property type="protein sequence ID" value="KCW47044"/>
    <property type="gene ID" value="EUGRSUZ_K00850"/>
</dbReference>
<dbReference type="EMBL" id="KK198763">
    <property type="protein sequence ID" value="KCW47043.1"/>
    <property type="molecule type" value="Genomic_DNA"/>
</dbReference>
<name>A0A058ZZY9_EUCGR</name>
<dbReference type="PANTHER" id="PTHR38160">
    <property type="entry name" value="ZINC FINGER CCCH DOMAIN-CONTAINING PROTEIN 40"/>
    <property type="match status" value="1"/>
</dbReference>
<dbReference type="InterPro" id="IPR045868">
    <property type="entry name" value="Znf_C3H13/40"/>
</dbReference>
<organism evidence="2">
    <name type="scientific">Eucalyptus grandis</name>
    <name type="common">Flooded gum</name>
    <dbReference type="NCBI Taxonomy" id="71139"/>
    <lineage>
        <taxon>Eukaryota</taxon>
        <taxon>Viridiplantae</taxon>
        <taxon>Streptophyta</taxon>
        <taxon>Embryophyta</taxon>
        <taxon>Tracheophyta</taxon>
        <taxon>Spermatophyta</taxon>
        <taxon>Magnoliopsida</taxon>
        <taxon>eudicotyledons</taxon>
        <taxon>Gunneridae</taxon>
        <taxon>Pentapetalae</taxon>
        <taxon>rosids</taxon>
        <taxon>malvids</taxon>
        <taxon>Myrtales</taxon>
        <taxon>Myrtaceae</taxon>
        <taxon>Myrtoideae</taxon>
        <taxon>Eucalypteae</taxon>
        <taxon>Eucalyptus</taxon>
    </lineage>
</organism>
<dbReference type="PANTHER" id="PTHR38160:SF1">
    <property type="entry name" value="ZINC FINGER CCCH DOMAIN-CONTAINING PROTEIN 40"/>
    <property type="match status" value="1"/>
</dbReference>
<feature type="region of interest" description="Disordered" evidence="1">
    <location>
        <begin position="88"/>
        <end position="107"/>
    </location>
</feature>
<dbReference type="Gramene" id="KCW47043">
    <property type="protein sequence ID" value="KCW47043"/>
    <property type="gene ID" value="EUGRSUZ_K00850"/>
</dbReference>
<protein>
    <submittedName>
        <fullName evidence="2">Uncharacterized protein</fullName>
    </submittedName>
</protein>
<accession>A0A058ZZY9</accession>
<reference evidence="2" key="1">
    <citation type="submission" date="2013-07" db="EMBL/GenBank/DDBJ databases">
        <title>The genome of Eucalyptus grandis.</title>
        <authorList>
            <person name="Schmutz J."/>
            <person name="Hayes R."/>
            <person name="Myburg A."/>
            <person name="Tuskan G."/>
            <person name="Grattapaglia D."/>
            <person name="Rokhsar D.S."/>
        </authorList>
    </citation>
    <scope>NUCLEOTIDE SEQUENCE</scope>
    <source>
        <tissue evidence="2">Leaf extractions</tissue>
    </source>
</reference>